<protein>
    <recommendedName>
        <fullName evidence="2">Cysteine-rich DPF motif domain-containing protein 1</fullName>
    </recommendedName>
</protein>
<evidence type="ECO:0000259" key="3">
    <source>
        <dbReference type="Pfam" id="PF10170"/>
    </source>
</evidence>
<evidence type="ECO:0000256" key="1">
    <source>
        <dbReference type="ARBA" id="ARBA00007917"/>
    </source>
</evidence>
<dbReference type="EMBL" id="CAXITT010000007">
    <property type="protein sequence ID" value="CAL1526634.1"/>
    <property type="molecule type" value="Genomic_DNA"/>
</dbReference>
<dbReference type="PANTHER" id="PTHR31849">
    <property type="entry name" value="CYSTEINE-RICH PDF MOTIF DOMAIN-CONTAINING PROTEIN 1"/>
    <property type="match status" value="1"/>
</dbReference>
<name>A0AAV2H339_LYMST</name>
<dbReference type="PRINTS" id="PR01995">
    <property type="entry name" value="UPF0595"/>
</dbReference>
<dbReference type="PANTHER" id="PTHR31849:SF1">
    <property type="entry name" value="CYSTEINE-RICH DPF MOTIF DOMAIN-CONTAINING PROTEIN 1"/>
    <property type="match status" value="1"/>
</dbReference>
<comment type="similarity">
    <text evidence="1">Belongs to the CDPF1 family.</text>
</comment>
<sequence length="112" mass="12679">MATTSQPFKQFSCSSCDFVIDYHYKGRKPAFAKCILLHEDCFIMKDPFSTSGGFINVGGMCSLCGRNVCMSNDCSLFYTQRFCLNCAAENIQEFPLELQLEITQKLRTKDIS</sequence>
<dbReference type="Proteomes" id="UP001497497">
    <property type="component" value="Unassembled WGS sequence"/>
</dbReference>
<organism evidence="4 5">
    <name type="scientific">Lymnaea stagnalis</name>
    <name type="common">Great pond snail</name>
    <name type="synonym">Helix stagnalis</name>
    <dbReference type="NCBI Taxonomy" id="6523"/>
    <lineage>
        <taxon>Eukaryota</taxon>
        <taxon>Metazoa</taxon>
        <taxon>Spiralia</taxon>
        <taxon>Lophotrochozoa</taxon>
        <taxon>Mollusca</taxon>
        <taxon>Gastropoda</taxon>
        <taxon>Heterobranchia</taxon>
        <taxon>Euthyneura</taxon>
        <taxon>Panpulmonata</taxon>
        <taxon>Hygrophila</taxon>
        <taxon>Lymnaeoidea</taxon>
        <taxon>Lymnaeidae</taxon>
        <taxon>Lymnaea</taxon>
    </lineage>
</organism>
<proteinExistence type="inferred from homology"/>
<dbReference type="InterPro" id="IPR042426">
    <property type="entry name" value="CDPF1"/>
</dbReference>
<feature type="domain" description="Cysteine-rich DPF motif" evidence="3">
    <location>
        <begin position="11"/>
        <end position="102"/>
    </location>
</feature>
<accession>A0AAV2H339</accession>
<evidence type="ECO:0000256" key="2">
    <source>
        <dbReference type="ARBA" id="ARBA00014801"/>
    </source>
</evidence>
<keyword evidence="5" id="KW-1185">Reference proteome</keyword>
<dbReference type="InterPro" id="IPR018785">
    <property type="entry name" value="CDPF1_dom"/>
</dbReference>
<dbReference type="AlphaFoldDB" id="A0AAV2H339"/>
<dbReference type="Pfam" id="PF10170">
    <property type="entry name" value="C6_DPF"/>
    <property type="match status" value="1"/>
</dbReference>
<comment type="caution">
    <text evidence="4">The sequence shown here is derived from an EMBL/GenBank/DDBJ whole genome shotgun (WGS) entry which is preliminary data.</text>
</comment>
<evidence type="ECO:0000313" key="5">
    <source>
        <dbReference type="Proteomes" id="UP001497497"/>
    </source>
</evidence>
<evidence type="ECO:0000313" key="4">
    <source>
        <dbReference type="EMBL" id="CAL1526634.1"/>
    </source>
</evidence>
<gene>
    <name evidence="4" type="ORF">GSLYS_00000811001</name>
</gene>
<reference evidence="4 5" key="1">
    <citation type="submission" date="2024-04" db="EMBL/GenBank/DDBJ databases">
        <authorList>
            <consortium name="Genoscope - CEA"/>
            <person name="William W."/>
        </authorList>
    </citation>
    <scope>NUCLEOTIDE SEQUENCE [LARGE SCALE GENOMIC DNA]</scope>
</reference>